<reference evidence="1 2" key="1">
    <citation type="submission" date="2014-02" db="EMBL/GenBank/DDBJ databases">
        <title>Identification of a novel papillomavirus in a northern fulmar (Fulmarus glacialis) with viral production in cartilage.</title>
        <authorList>
            <person name="Gaynor A.M."/>
            <person name="Fish S."/>
            <person name="Duerr R."/>
            <person name="Dela Cruz F.N.Jr."/>
            <person name="Pesavento P.A."/>
        </authorList>
    </citation>
    <scope>NUCLEOTIDE SEQUENCE [LARGE SCALE GENOMIC DNA]</scope>
    <source>
        <strain evidence="1">1</strain>
    </source>
</reference>
<organism evidence="1 2">
    <name type="scientific">Fulmarus glacialis papillomavirus 1</name>
    <dbReference type="NCBI Taxonomy" id="1463817"/>
    <lineage>
        <taxon>Viruses</taxon>
        <taxon>Monodnaviria</taxon>
        <taxon>Shotokuvirae</taxon>
        <taxon>Cossaviricota</taxon>
        <taxon>Papovaviricetes</taxon>
        <taxon>Zurhausenvirales</taxon>
        <taxon>Papillomaviridae</taxon>
        <taxon>Firstpapillomavirinae</taxon>
        <taxon>Treiszetapapillomavirus</taxon>
        <taxon>Treiszetapapillomavirus 1</taxon>
    </lineage>
</organism>
<evidence type="ECO:0000313" key="2">
    <source>
        <dbReference type="Proteomes" id="UP000161901"/>
    </source>
</evidence>
<name>A0A059TB08_9PAPI</name>
<sequence>MRMNRIQVLILCLSCLKAMGTGRVLDRGGQRIRRLKHTALFCMNRCVSKTGKLSRD</sequence>
<accession>A0A059TB08</accession>
<proteinExistence type="predicted"/>
<protein>
    <submittedName>
        <fullName evidence="1">Uncharacterized protein</fullName>
    </submittedName>
</protein>
<dbReference type="KEGG" id="vg:19593523"/>
<dbReference type="Proteomes" id="UP000161901">
    <property type="component" value="Segment"/>
</dbReference>
<dbReference type="EMBL" id="KJ452243">
    <property type="protein sequence ID" value="AHV82121.1"/>
    <property type="molecule type" value="Genomic_DNA"/>
</dbReference>
<dbReference type="RefSeq" id="YP_009041470.1">
    <property type="nucleotide sequence ID" value="NC_024300.1"/>
</dbReference>
<keyword evidence="2" id="KW-1185">Reference proteome</keyword>
<evidence type="ECO:0000313" key="1">
    <source>
        <dbReference type="EMBL" id="AHV82121.1"/>
    </source>
</evidence>
<dbReference type="GeneID" id="19593523"/>